<gene>
    <name evidence="2" type="ORF">IMZ28_05860</name>
</gene>
<dbReference type="CDD" id="cd02440">
    <property type="entry name" value="AdoMet_MTases"/>
    <property type="match status" value="1"/>
</dbReference>
<dbReference type="EMBL" id="CP063164">
    <property type="protein sequence ID" value="QOR60992.1"/>
    <property type="molecule type" value="Genomic_DNA"/>
</dbReference>
<dbReference type="Gene3D" id="3.40.50.150">
    <property type="entry name" value="Vaccinia Virus protein VP39"/>
    <property type="match status" value="1"/>
</dbReference>
<keyword evidence="3" id="KW-1185">Reference proteome</keyword>
<dbReference type="Pfam" id="PF08241">
    <property type="entry name" value="Methyltransf_11"/>
    <property type="match status" value="1"/>
</dbReference>
<dbReference type="InterPro" id="IPR029063">
    <property type="entry name" value="SAM-dependent_MTases_sf"/>
</dbReference>
<evidence type="ECO:0000313" key="2">
    <source>
        <dbReference type="EMBL" id="QOR60992.1"/>
    </source>
</evidence>
<dbReference type="KEGG" id="sinu:IMZ28_05860"/>
<reference evidence="2 3" key="1">
    <citation type="submission" date="2020-10" db="EMBL/GenBank/DDBJ databases">
        <title>The genome of sulfurovum sp.</title>
        <authorList>
            <person name="Xie S."/>
            <person name="Shao Z."/>
            <person name="Jiang L."/>
        </authorList>
    </citation>
    <scope>NUCLEOTIDE SEQUENCE [LARGE SCALE GENOMIC DNA]</scope>
    <source>
        <strain evidence="2 3">ST-419</strain>
    </source>
</reference>
<dbReference type="PANTHER" id="PTHR43591">
    <property type="entry name" value="METHYLTRANSFERASE"/>
    <property type="match status" value="1"/>
</dbReference>
<sequence>MIPFNRLGWIFKAFAPMIYPTYIRQSLCDFLQPLKKGAKVLDIGSGTGILCEFSARCREDLQLEALDPARGMLKYAPSYVKTHEAYAEALPFESTLFDAILLGETLHHLNDVEKAIQEIRRVLRPDGRLYIYDFDPTEWIGNIIRKGELFLGEPGNFFKPEEIKVVLEKYGFSVEIKQYGYRYTVSARAV</sequence>
<dbReference type="InterPro" id="IPR013216">
    <property type="entry name" value="Methyltransf_11"/>
</dbReference>
<dbReference type="SUPFAM" id="SSF53335">
    <property type="entry name" value="S-adenosyl-L-methionine-dependent methyltransferases"/>
    <property type="match status" value="1"/>
</dbReference>
<evidence type="ECO:0000313" key="3">
    <source>
        <dbReference type="Proteomes" id="UP000595074"/>
    </source>
</evidence>
<keyword evidence="2" id="KW-0808">Transferase</keyword>
<evidence type="ECO:0000259" key="1">
    <source>
        <dbReference type="Pfam" id="PF08241"/>
    </source>
</evidence>
<proteinExistence type="predicted"/>
<dbReference type="GO" id="GO:0032259">
    <property type="term" value="P:methylation"/>
    <property type="evidence" value="ECO:0007669"/>
    <property type="project" value="UniProtKB-KW"/>
</dbReference>
<organism evidence="2 3">
    <name type="scientific">Sulfurovum indicum</name>
    <dbReference type="NCBI Taxonomy" id="2779528"/>
    <lineage>
        <taxon>Bacteria</taxon>
        <taxon>Pseudomonadati</taxon>
        <taxon>Campylobacterota</taxon>
        <taxon>Epsilonproteobacteria</taxon>
        <taxon>Campylobacterales</taxon>
        <taxon>Sulfurovaceae</taxon>
        <taxon>Sulfurovum</taxon>
    </lineage>
</organism>
<dbReference type="GO" id="GO:0008757">
    <property type="term" value="F:S-adenosylmethionine-dependent methyltransferase activity"/>
    <property type="evidence" value="ECO:0007669"/>
    <property type="project" value="InterPro"/>
</dbReference>
<dbReference type="RefSeq" id="WP_197547663.1">
    <property type="nucleotide sequence ID" value="NZ_CP063164.1"/>
</dbReference>
<name>A0A7M1S1N7_9BACT</name>
<accession>A0A7M1S1N7</accession>
<dbReference type="Proteomes" id="UP000595074">
    <property type="component" value="Chromosome"/>
</dbReference>
<dbReference type="AlphaFoldDB" id="A0A7M1S1N7"/>
<protein>
    <submittedName>
        <fullName evidence="2">Methyltransferase domain-containing protein</fullName>
    </submittedName>
</protein>
<keyword evidence="2" id="KW-0489">Methyltransferase</keyword>
<feature type="domain" description="Methyltransferase type 11" evidence="1">
    <location>
        <begin position="41"/>
        <end position="131"/>
    </location>
</feature>